<dbReference type="InterPro" id="IPR006612">
    <property type="entry name" value="THAP_Znf"/>
</dbReference>
<keyword evidence="3" id="KW-0862">Zinc</keyword>
<proteinExistence type="predicted"/>
<keyword evidence="1" id="KW-0479">Metal-binding</keyword>
<reference evidence="7" key="2">
    <citation type="submission" date="2018-07" db="EMBL/GenBank/DDBJ databases">
        <authorList>
            <person name="Mckenzie S.K."/>
            <person name="Kronauer D.J.C."/>
        </authorList>
    </citation>
    <scope>NUCLEOTIDE SEQUENCE</scope>
    <source>
        <strain evidence="7">Clonal line C1</strain>
    </source>
</reference>
<reference evidence="7" key="1">
    <citation type="journal article" date="2018" name="Genome Res.">
        <title>The genomic architecture and molecular evolution of ant odorant receptors.</title>
        <authorList>
            <person name="McKenzie S.K."/>
            <person name="Kronauer D.J.C."/>
        </authorList>
    </citation>
    <scope>NUCLEOTIDE SEQUENCE [LARGE SCALE GENOMIC DNA]</scope>
    <source>
        <strain evidence="7">Clonal line C1</strain>
    </source>
</reference>
<evidence type="ECO:0000256" key="4">
    <source>
        <dbReference type="ARBA" id="ARBA00023125"/>
    </source>
</evidence>
<dbReference type="Pfam" id="PF21788">
    <property type="entry name" value="TNP-like_GBD"/>
    <property type="match status" value="1"/>
</dbReference>
<evidence type="ECO:0000313" key="7">
    <source>
        <dbReference type="EMBL" id="RLU26632.1"/>
    </source>
</evidence>
<evidence type="ECO:0000256" key="2">
    <source>
        <dbReference type="ARBA" id="ARBA00022771"/>
    </source>
</evidence>
<keyword evidence="2 5" id="KW-0863">Zinc-finger</keyword>
<dbReference type="InterPro" id="IPR048366">
    <property type="entry name" value="TNP-like_GBD"/>
</dbReference>
<sequence length="766" mass="87320">MTKPCVVPKCKTGNRNMKQQCSVFKVPRNIEQFKEWQAAIPDIELKQSHYVCEKHFEEQRVLRKWIKRDNDGRIITQVAYVRPRLANSAVPTIFDIPSEVEQGASTFQETQLQDNLVENQVDLPQESIQHKVPPPKVLPPNEIVGITSTVQNYAIDSVSTMPTVFTVCDRNFNISSTTINNETSKVATISENESITIPKSWAVTEFNEEGGQSVVFSHLVKMRRNSMLIPVLERSIKINTDKILHYYVHGRPVDPERCQLPPVLKDTSLLNTLERFKNMNICNGLGAINVHHLSRHCVLLLNEINLRKSVTVCSRNLTYVGLTDFGEDGPHCTDIQDQATHGLVLMLQSITYSYTQPIAVFASKKPVKSEELAKLLIKAIIFVEKNGAQIHGVIADGAATNVKMWSLLGVSGAMRNTKTSFTHPVDKDRKVFVFSDTPHIIKNIRNRLYNKNKLRKSSDKYICWDYFKILFDLDSIHPGNARACPKITRRHIVLDNASKMCVRLATQIFSNSVAQGLAFYLSRGVKSLAGYEETIKFCTQINDMFDALNRKSPNEGLTPETKDFKILQDSLQWLNEWESAKEKGDITADEYLTTQTSEALRMSLHSTIDLCRYLIEKFDFKYLLTGKVNQDNLEKFFGTIRQAAGSNDHPSCPTFLQLYKVLSIYSIIKPPKFGNCSISERIPSPQILLSLQELKDIYGSKSKGKSAMYQQHVQKKLDHILQHDDWEADDIIEHNNREHNNASSETLHRIIYYVTGFYFNIYFFLA</sequence>
<organism evidence="7">
    <name type="scientific">Ooceraea biroi</name>
    <name type="common">Clonal raider ant</name>
    <name type="synonym">Cerapachys biroi</name>
    <dbReference type="NCBI Taxonomy" id="2015173"/>
    <lineage>
        <taxon>Eukaryota</taxon>
        <taxon>Metazoa</taxon>
        <taxon>Ecdysozoa</taxon>
        <taxon>Arthropoda</taxon>
        <taxon>Hexapoda</taxon>
        <taxon>Insecta</taxon>
        <taxon>Pterygota</taxon>
        <taxon>Neoptera</taxon>
        <taxon>Endopterygota</taxon>
        <taxon>Hymenoptera</taxon>
        <taxon>Apocrita</taxon>
        <taxon>Aculeata</taxon>
        <taxon>Formicoidea</taxon>
        <taxon>Formicidae</taxon>
        <taxon>Dorylinae</taxon>
        <taxon>Ooceraea</taxon>
    </lineage>
</organism>
<dbReference type="GO" id="GO:0003677">
    <property type="term" value="F:DNA binding"/>
    <property type="evidence" value="ECO:0007669"/>
    <property type="project" value="UniProtKB-UniRule"/>
</dbReference>
<evidence type="ECO:0000256" key="3">
    <source>
        <dbReference type="ARBA" id="ARBA00022833"/>
    </source>
</evidence>
<dbReference type="InterPro" id="IPR038441">
    <property type="entry name" value="THAP_Znf_sf"/>
</dbReference>
<dbReference type="SMART" id="SM00692">
    <property type="entry name" value="DM3"/>
    <property type="match status" value="1"/>
</dbReference>
<name>A0A3L8E277_OOCBI</name>
<dbReference type="EMBL" id="QOIP01000001">
    <property type="protein sequence ID" value="RLU26632.1"/>
    <property type="molecule type" value="Genomic_DNA"/>
</dbReference>
<evidence type="ECO:0000259" key="6">
    <source>
        <dbReference type="PROSITE" id="PS50950"/>
    </source>
</evidence>
<gene>
    <name evidence="7" type="ORF">DMN91_000428</name>
</gene>
<dbReference type="SUPFAM" id="SSF57716">
    <property type="entry name" value="Glucocorticoid receptor-like (DNA-binding domain)"/>
    <property type="match status" value="1"/>
</dbReference>
<dbReference type="PROSITE" id="PS50950">
    <property type="entry name" value="ZF_THAP"/>
    <property type="match status" value="1"/>
</dbReference>
<dbReference type="SMART" id="SM00980">
    <property type="entry name" value="THAP"/>
    <property type="match status" value="1"/>
</dbReference>
<evidence type="ECO:0000256" key="5">
    <source>
        <dbReference type="PROSITE-ProRule" id="PRU00309"/>
    </source>
</evidence>
<dbReference type="Pfam" id="PF21787">
    <property type="entry name" value="TNP-like_RNaseH_N"/>
    <property type="match status" value="1"/>
</dbReference>
<dbReference type="Pfam" id="PF05485">
    <property type="entry name" value="THAP"/>
    <property type="match status" value="1"/>
</dbReference>
<dbReference type="PANTHER" id="PTHR47577">
    <property type="entry name" value="THAP DOMAIN-CONTAINING PROTEIN 6"/>
    <property type="match status" value="1"/>
</dbReference>
<dbReference type="Proteomes" id="UP000279307">
    <property type="component" value="Chromosome 1"/>
</dbReference>
<protein>
    <recommendedName>
        <fullName evidence="6">THAP-type domain-containing protein</fullName>
    </recommendedName>
</protein>
<evidence type="ECO:0000256" key="1">
    <source>
        <dbReference type="ARBA" id="ARBA00022723"/>
    </source>
</evidence>
<dbReference type="InterPro" id="IPR048365">
    <property type="entry name" value="TNP-like_RNaseH_N"/>
</dbReference>
<comment type="caution">
    <text evidence="7">The sequence shown here is derived from an EMBL/GenBank/DDBJ whole genome shotgun (WGS) entry which is preliminary data.</text>
</comment>
<feature type="domain" description="THAP-type" evidence="6">
    <location>
        <begin position="1"/>
        <end position="94"/>
    </location>
</feature>
<dbReference type="Gene3D" id="6.20.210.20">
    <property type="entry name" value="THAP domain"/>
    <property type="match status" value="1"/>
</dbReference>
<dbReference type="GO" id="GO:0008270">
    <property type="term" value="F:zinc ion binding"/>
    <property type="evidence" value="ECO:0007669"/>
    <property type="project" value="UniProtKB-KW"/>
</dbReference>
<dbReference type="OrthoDB" id="7698657at2759"/>
<accession>A0A3L8E277</accession>
<dbReference type="Pfam" id="PF21789">
    <property type="entry name" value="TNP-like_RNaseH_C"/>
    <property type="match status" value="1"/>
</dbReference>
<keyword evidence="4 5" id="KW-0238">DNA-binding</keyword>
<dbReference type="AlphaFoldDB" id="A0A3L8E277"/>
<dbReference type="PANTHER" id="PTHR47577:SF2">
    <property type="entry name" value="THAP DOMAIN CONTAINING 9"/>
    <property type="match status" value="1"/>
</dbReference>
<dbReference type="InterPro" id="IPR048367">
    <property type="entry name" value="TNP-like_RNaseH_C"/>
</dbReference>